<sequence length="162" mass="17643">MRRAAVGTFVFLLAAPGVMAGLVPWWITGWARSSASYGVLDVVGVLLVGLGVAMVLDCFVRFVREGVGTPAPIAPTEFLVQGGLYRHVRNPMYVGVAAVILGQALVLRSTDLLWWLLVFLAAVVAFVKGYEEPALHEQFGASYDRYRAAVPGWLPRLTPWRG</sequence>
<evidence type="ECO:0000313" key="6">
    <source>
        <dbReference type="EMBL" id="GAA4717355.1"/>
    </source>
</evidence>
<feature type="transmembrane region" description="Helical" evidence="5">
    <location>
        <begin position="90"/>
        <end position="106"/>
    </location>
</feature>
<dbReference type="InterPro" id="IPR007318">
    <property type="entry name" value="Phopholipid_MeTrfase"/>
</dbReference>
<organism evidence="6 7">
    <name type="scientific">Nocardioides conyzicola</name>
    <dbReference type="NCBI Taxonomy" id="1651781"/>
    <lineage>
        <taxon>Bacteria</taxon>
        <taxon>Bacillati</taxon>
        <taxon>Actinomycetota</taxon>
        <taxon>Actinomycetes</taxon>
        <taxon>Propionibacteriales</taxon>
        <taxon>Nocardioidaceae</taxon>
        <taxon>Nocardioides</taxon>
    </lineage>
</organism>
<keyword evidence="4 5" id="KW-0472">Membrane</keyword>
<evidence type="ECO:0000256" key="2">
    <source>
        <dbReference type="ARBA" id="ARBA00022692"/>
    </source>
</evidence>
<evidence type="ECO:0000256" key="4">
    <source>
        <dbReference type="ARBA" id="ARBA00023136"/>
    </source>
</evidence>
<name>A0ABP8XXB8_9ACTN</name>
<feature type="transmembrane region" description="Helical" evidence="5">
    <location>
        <begin position="112"/>
        <end position="130"/>
    </location>
</feature>
<evidence type="ECO:0000256" key="3">
    <source>
        <dbReference type="ARBA" id="ARBA00022989"/>
    </source>
</evidence>
<comment type="caution">
    <text evidence="6">The sequence shown here is derived from an EMBL/GenBank/DDBJ whole genome shotgun (WGS) entry which is preliminary data.</text>
</comment>
<gene>
    <name evidence="6" type="ORF">GCM10023349_41570</name>
</gene>
<keyword evidence="2 5" id="KW-0812">Transmembrane</keyword>
<evidence type="ECO:0000313" key="7">
    <source>
        <dbReference type="Proteomes" id="UP001499974"/>
    </source>
</evidence>
<proteinExistence type="predicted"/>
<dbReference type="Proteomes" id="UP001499974">
    <property type="component" value="Unassembled WGS sequence"/>
</dbReference>
<keyword evidence="3 5" id="KW-1133">Transmembrane helix</keyword>
<evidence type="ECO:0000256" key="1">
    <source>
        <dbReference type="ARBA" id="ARBA00004127"/>
    </source>
</evidence>
<reference evidence="7" key="1">
    <citation type="journal article" date="2019" name="Int. J. Syst. Evol. Microbiol.">
        <title>The Global Catalogue of Microorganisms (GCM) 10K type strain sequencing project: providing services to taxonomists for standard genome sequencing and annotation.</title>
        <authorList>
            <consortium name="The Broad Institute Genomics Platform"/>
            <consortium name="The Broad Institute Genome Sequencing Center for Infectious Disease"/>
            <person name="Wu L."/>
            <person name="Ma J."/>
        </authorList>
    </citation>
    <scope>NUCLEOTIDE SEQUENCE [LARGE SCALE GENOMIC DNA]</scope>
    <source>
        <strain evidence="7">JCM 18531</strain>
    </source>
</reference>
<keyword evidence="7" id="KW-1185">Reference proteome</keyword>
<protein>
    <submittedName>
        <fullName evidence="6">Isoprenylcysteine carboxylmethyltransferase family protein</fullName>
    </submittedName>
</protein>
<dbReference type="Gene3D" id="1.20.120.1630">
    <property type="match status" value="1"/>
</dbReference>
<dbReference type="EMBL" id="BAABKM010000004">
    <property type="protein sequence ID" value="GAA4717355.1"/>
    <property type="molecule type" value="Genomic_DNA"/>
</dbReference>
<dbReference type="RefSeq" id="WP_345523563.1">
    <property type="nucleotide sequence ID" value="NZ_BAABKM010000004.1"/>
</dbReference>
<feature type="transmembrane region" description="Helical" evidence="5">
    <location>
        <begin position="36"/>
        <end position="56"/>
    </location>
</feature>
<accession>A0ABP8XXB8</accession>
<comment type="subcellular location">
    <subcellularLocation>
        <location evidence="1">Endomembrane system</location>
        <topology evidence="1">Multi-pass membrane protein</topology>
    </subcellularLocation>
</comment>
<evidence type="ECO:0000256" key="5">
    <source>
        <dbReference type="SAM" id="Phobius"/>
    </source>
</evidence>
<dbReference type="Pfam" id="PF04191">
    <property type="entry name" value="PEMT"/>
    <property type="match status" value="1"/>
</dbReference>